<reference evidence="1" key="1">
    <citation type="journal article" date="2014" name="Front. Microbiol.">
        <title>High frequency of phylogenetically diverse reductive dehalogenase-homologous genes in deep subseafloor sedimentary metagenomes.</title>
        <authorList>
            <person name="Kawai M."/>
            <person name="Futagami T."/>
            <person name="Toyoda A."/>
            <person name="Takaki Y."/>
            <person name="Nishi S."/>
            <person name="Hori S."/>
            <person name="Arai W."/>
            <person name="Tsubouchi T."/>
            <person name="Morono Y."/>
            <person name="Uchiyama I."/>
            <person name="Ito T."/>
            <person name="Fujiyama A."/>
            <person name="Inagaki F."/>
            <person name="Takami H."/>
        </authorList>
    </citation>
    <scope>NUCLEOTIDE SEQUENCE</scope>
    <source>
        <strain evidence="1">Expedition CK06-06</strain>
    </source>
</reference>
<dbReference type="EMBL" id="BARS01015495">
    <property type="protein sequence ID" value="GAF91105.1"/>
    <property type="molecule type" value="Genomic_DNA"/>
</dbReference>
<dbReference type="AlphaFoldDB" id="X0URK1"/>
<protein>
    <submittedName>
        <fullName evidence="1">Uncharacterized protein</fullName>
    </submittedName>
</protein>
<comment type="caution">
    <text evidence="1">The sequence shown here is derived from an EMBL/GenBank/DDBJ whole genome shotgun (WGS) entry which is preliminary data.</text>
</comment>
<proteinExistence type="predicted"/>
<sequence length="94" mass="10700">MRIYFPLRDFSGFGFFGSRSLKAHYPQIAQLLEDWYDRSAENCDLFVNISEVDKYSLTCTVCSRFESQGCGSGDLKGPNITKLLQMAYKHDSSP</sequence>
<accession>X0URK1</accession>
<name>X0URK1_9ZZZZ</name>
<gene>
    <name evidence="1" type="ORF">S01H1_25633</name>
</gene>
<evidence type="ECO:0000313" key="1">
    <source>
        <dbReference type="EMBL" id="GAF91105.1"/>
    </source>
</evidence>
<organism evidence="1">
    <name type="scientific">marine sediment metagenome</name>
    <dbReference type="NCBI Taxonomy" id="412755"/>
    <lineage>
        <taxon>unclassified sequences</taxon>
        <taxon>metagenomes</taxon>
        <taxon>ecological metagenomes</taxon>
    </lineage>
</organism>